<gene>
    <name evidence="1" type="ORF">NYM_LOCUS26609</name>
</gene>
<dbReference type="AlphaFoldDB" id="A0A5K1G5S5"/>
<sequence length="65" mass="7462">MTLKAQSLKMGSPCENMISIVFPLRICRFHFPIKKTRGERRSQEMEPDQSLTSLILAMSHSLKLV</sequence>
<accession>A0A5K1G5S5</accession>
<protein>
    <submittedName>
        <fullName evidence="1">Uncharacterized protein</fullName>
    </submittedName>
</protein>
<proteinExistence type="predicted"/>
<organism evidence="1">
    <name type="scientific">Nymphaea colorata</name>
    <name type="common">pocket water lily</name>
    <dbReference type="NCBI Taxonomy" id="210225"/>
    <lineage>
        <taxon>Eukaryota</taxon>
        <taxon>Viridiplantae</taxon>
        <taxon>Streptophyta</taxon>
        <taxon>Embryophyta</taxon>
        <taxon>Tracheophyta</taxon>
        <taxon>Spermatophyta</taxon>
        <taxon>Magnoliopsida</taxon>
        <taxon>Nymphaeales</taxon>
        <taxon>Nymphaeaceae</taxon>
        <taxon>Nymphaea</taxon>
    </lineage>
</organism>
<name>A0A5K1G5S5_9MAGN</name>
<evidence type="ECO:0000313" key="1">
    <source>
        <dbReference type="EMBL" id="VVW71321.1"/>
    </source>
</evidence>
<dbReference type="EMBL" id="LR721787">
    <property type="protein sequence ID" value="VVW71321.1"/>
    <property type="molecule type" value="Genomic_DNA"/>
</dbReference>
<reference evidence="1" key="1">
    <citation type="submission" date="2019-09" db="EMBL/GenBank/DDBJ databases">
        <authorList>
            <person name="Zhang L."/>
        </authorList>
    </citation>
    <scope>NUCLEOTIDE SEQUENCE</scope>
</reference>